<feature type="transmembrane region" description="Helical" evidence="1">
    <location>
        <begin position="105"/>
        <end position="125"/>
    </location>
</feature>
<dbReference type="AlphaFoldDB" id="A0A4V2Q8F7"/>
<proteinExistence type="predicted"/>
<feature type="transmembrane region" description="Helical" evidence="1">
    <location>
        <begin position="74"/>
        <end position="93"/>
    </location>
</feature>
<dbReference type="InterPro" id="IPR007059">
    <property type="entry name" value="DmsC"/>
</dbReference>
<dbReference type="GO" id="GO:0009389">
    <property type="term" value="F:dimethyl sulfoxide reductase activity"/>
    <property type="evidence" value="ECO:0007669"/>
    <property type="project" value="TreeGrafter"/>
</dbReference>
<comment type="caution">
    <text evidence="2">The sequence shown here is derived from an EMBL/GenBank/DDBJ whole genome shotgun (WGS) entry which is preliminary data.</text>
</comment>
<feature type="transmembrane region" description="Helical" evidence="1">
    <location>
        <begin position="173"/>
        <end position="193"/>
    </location>
</feature>
<sequence>MGDEWSLVLFTLLAQTSVGMIAVSQFTPEVEHRTGLLVLRWAIGTMAASLLVSLTHLGDPFGAYRALYHVGSSWLSREIWCASGFFGLSLLLYWQVHKGARLRSLLGKAAAIFGVLMLISMSFIYEETSVYAWSTAYTHVTFFGAAAALGALAYSAVIIRVQADTPVALYSRAFAAGAVGAGLQLLSLAPYLAALAAGSVSMQATAGLLYRHIWLLAASQLLLLAGAIGFTFMAWDKYTVKGSGAAAKWLYLGLAAVITGELASRYLFYATGVHTMLGH</sequence>
<feature type="transmembrane region" description="Helical" evidence="1">
    <location>
        <begin position="137"/>
        <end position="161"/>
    </location>
</feature>
<feature type="transmembrane region" description="Helical" evidence="1">
    <location>
        <begin position="247"/>
        <end position="268"/>
    </location>
</feature>
<dbReference type="EMBL" id="SLUI01000009">
    <property type="protein sequence ID" value="TCL36223.1"/>
    <property type="molecule type" value="Genomic_DNA"/>
</dbReference>
<evidence type="ECO:0000313" key="2">
    <source>
        <dbReference type="EMBL" id="TCL36223.1"/>
    </source>
</evidence>
<organism evidence="2 3">
    <name type="scientific">Anaerospora hongkongensis</name>
    <dbReference type="NCBI Taxonomy" id="244830"/>
    <lineage>
        <taxon>Bacteria</taxon>
        <taxon>Bacillati</taxon>
        <taxon>Bacillota</taxon>
        <taxon>Negativicutes</taxon>
        <taxon>Selenomonadales</taxon>
        <taxon>Sporomusaceae</taxon>
        <taxon>Anaerospora</taxon>
    </lineage>
</organism>
<dbReference type="PANTHER" id="PTHR38095:SF2">
    <property type="entry name" value="ANAEROBIC DIMETHYL SULFOXIDE REDUCTASE CHAIN C"/>
    <property type="match status" value="1"/>
</dbReference>
<dbReference type="GO" id="GO:0005886">
    <property type="term" value="C:plasma membrane"/>
    <property type="evidence" value="ECO:0007669"/>
    <property type="project" value="TreeGrafter"/>
</dbReference>
<gene>
    <name evidence="2" type="ORF">EV210_109172</name>
</gene>
<accession>A0A4V2Q8F7</accession>
<evidence type="ECO:0000313" key="3">
    <source>
        <dbReference type="Proteomes" id="UP000295063"/>
    </source>
</evidence>
<name>A0A4V2Q8F7_9FIRM</name>
<dbReference type="OrthoDB" id="1681359at2"/>
<keyword evidence="1" id="KW-0472">Membrane</keyword>
<dbReference type="Proteomes" id="UP000295063">
    <property type="component" value="Unassembled WGS sequence"/>
</dbReference>
<dbReference type="GO" id="GO:0009390">
    <property type="term" value="C:dimethyl sulfoxide reductase complex"/>
    <property type="evidence" value="ECO:0007669"/>
    <property type="project" value="TreeGrafter"/>
</dbReference>
<dbReference type="GO" id="GO:0019645">
    <property type="term" value="P:anaerobic electron transport chain"/>
    <property type="evidence" value="ECO:0007669"/>
    <property type="project" value="InterPro"/>
</dbReference>
<feature type="transmembrane region" description="Helical" evidence="1">
    <location>
        <begin position="35"/>
        <end position="54"/>
    </location>
</feature>
<evidence type="ECO:0000256" key="1">
    <source>
        <dbReference type="SAM" id="Phobius"/>
    </source>
</evidence>
<dbReference type="PANTHER" id="PTHR38095">
    <property type="entry name" value="ANAEROBIC DIMETHYL SULFOXIDE REDUCTASE CHAIN YNFH"/>
    <property type="match status" value="1"/>
</dbReference>
<reference evidence="2 3" key="1">
    <citation type="submission" date="2019-03" db="EMBL/GenBank/DDBJ databases">
        <title>Genomic Encyclopedia of Type Strains, Phase IV (KMG-IV): sequencing the most valuable type-strain genomes for metagenomic binning, comparative biology and taxonomic classification.</title>
        <authorList>
            <person name="Goeker M."/>
        </authorList>
    </citation>
    <scope>NUCLEOTIDE SEQUENCE [LARGE SCALE GENOMIC DNA]</scope>
    <source>
        <strain evidence="2 3">DSM 15969</strain>
    </source>
</reference>
<keyword evidence="1" id="KW-0812">Transmembrane</keyword>
<dbReference type="Pfam" id="PF04976">
    <property type="entry name" value="DmsC"/>
    <property type="match status" value="1"/>
</dbReference>
<feature type="transmembrane region" description="Helical" evidence="1">
    <location>
        <begin position="213"/>
        <end position="235"/>
    </location>
</feature>
<protein>
    <submittedName>
        <fullName evidence="2">Anaerobic dimethyl sulfoxide reductase subunit C (Anchor subunit)</fullName>
    </submittedName>
</protein>
<feature type="transmembrane region" description="Helical" evidence="1">
    <location>
        <begin position="6"/>
        <end position="23"/>
    </location>
</feature>
<keyword evidence="3" id="KW-1185">Reference proteome</keyword>
<dbReference type="RefSeq" id="WP_132081969.1">
    <property type="nucleotide sequence ID" value="NZ_SLUI01000009.1"/>
</dbReference>
<keyword evidence="1" id="KW-1133">Transmembrane helix</keyword>